<sequence length="662" mass="66934">MSVGVSVPQSGDPIVDGLLFGSKWSGTSLTFSFPASVADLADYATPLDPTYFGVLEAAGQTAVRAALARWAAVAAVTFTEVAPSAAADLRIYHYDDGTLFTARVVAFPDATPEAGDLQFGSMFVGPDWSPGNYHYFTVVHEIGHALGLKHPHDTPNGFPAADSAVDAVAETIMSYRSYVGGPMGGYSLQAGSYPVGPMPSDIAAIQHLYGPNWATNAGDTTYTFDPSASVIFQAVWDGGGTDTYNFASYAADLHIDLRAGEWSDLGGQYAVLDTGDASIRPSGNVANPHLYQGDLRSLIENAVGGSGDDTLTGNQAANTLTGGAGDDSLVGGDGADTLVGGSGNDTLSGGAGSDRFTLGGGGDVIADFLAGDRIVAQGAVAGDLTFDLTGEILTIDPDGAGAAASFTVTVTGGLLSGYELVAEADGGLVWKALPPPPEPPPPGPTHTDQPGEGSDFVVLSQEGTTFAGAGADWVLGSIEGDWVHGNQGDDYLHGYGAADTVYGGQGDDRVFGDEGDDAIYGDMGSDRLDGGTGDDVAHGGPGDDVVEGGQGADLLYGGKDADTVSGGAGDDWIWGDLGDDRLSGGAGADRFAFVAGYAGNDVIADFSAADGDRIELRGVEDFAALTIGSSAAGATILLPTGEVITLLGVPGASLGASDFLFG</sequence>
<evidence type="ECO:0000256" key="10">
    <source>
        <dbReference type="SAM" id="MobiDB-lite"/>
    </source>
</evidence>
<dbReference type="RefSeq" id="WP_012522468.1">
    <property type="nucleotide sequence ID" value="NC_011144.1"/>
</dbReference>
<dbReference type="GO" id="GO:0004222">
    <property type="term" value="F:metalloendopeptidase activity"/>
    <property type="evidence" value="ECO:0007669"/>
    <property type="project" value="InterPro"/>
</dbReference>
<feature type="region of interest" description="Disordered" evidence="10">
    <location>
        <begin position="432"/>
        <end position="454"/>
    </location>
</feature>
<keyword evidence="13" id="KW-1185">Reference proteome</keyword>
<keyword evidence="7" id="KW-0677">Repeat</keyword>
<comment type="similarity">
    <text evidence="3">Belongs to the peptidase M10B family.</text>
</comment>
<keyword evidence="4" id="KW-0964">Secreted</keyword>
<dbReference type="Pfam" id="PF00413">
    <property type="entry name" value="Peptidase_M10"/>
    <property type="match status" value="1"/>
</dbReference>
<dbReference type="InterPro" id="IPR001818">
    <property type="entry name" value="Pept_M10_metallopeptidase"/>
</dbReference>
<dbReference type="eggNOG" id="COG2931">
    <property type="taxonomic scope" value="Bacteria"/>
</dbReference>
<dbReference type="GO" id="GO:0005509">
    <property type="term" value="F:calcium ion binding"/>
    <property type="evidence" value="ECO:0007669"/>
    <property type="project" value="InterPro"/>
</dbReference>
<dbReference type="InterPro" id="IPR024079">
    <property type="entry name" value="MetalloPept_cat_dom_sf"/>
</dbReference>
<keyword evidence="9" id="KW-0862">Zinc</keyword>
<evidence type="ECO:0000313" key="13">
    <source>
        <dbReference type="Proteomes" id="UP000001868"/>
    </source>
</evidence>
<keyword evidence="8" id="KW-0378">Hydrolase</keyword>
<feature type="compositionally biased region" description="Pro residues" evidence="10">
    <location>
        <begin position="433"/>
        <end position="444"/>
    </location>
</feature>
<dbReference type="KEGG" id="pzu:PHZ_c1915"/>
<dbReference type="GO" id="GO:0008270">
    <property type="term" value="F:zinc ion binding"/>
    <property type="evidence" value="ECO:0007669"/>
    <property type="project" value="InterPro"/>
</dbReference>
<dbReference type="InterPro" id="IPR001343">
    <property type="entry name" value="Hemolysn_Ca-bd"/>
</dbReference>
<gene>
    <name evidence="12" type="ordered locus">PHZ_c1915</name>
</gene>
<dbReference type="SUPFAM" id="SSF55486">
    <property type="entry name" value="Metalloproteases ('zincins'), catalytic domain"/>
    <property type="match status" value="1"/>
</dbReference>
<dbReference type="SUPFAM" id="SSF51120">
    <property type="entry name" value="beta-Roll"/>
    <property type="match status" value="3"/>
</dbReference>
<dbReference type="Gene3D" id="3.40.390.10">
    <property type="entry name" value="Collagenase (Catalytic Domain)"/>
    <property type="match status" value="1"/>
</dbReference>
<evidence type="ECO:0000256" key="1">
    <source>
        <dbReference type="ARBA" id="ARBA00001913"/>
    </source>
</evidence>
<evidence type="ECO:0000256" key="4">
    <source>
        <dbReference type="ARBA" id="ARBA00022525"/>
    </source>
</evidence>
<evidence type="ECO:0000259" key="11">
    <source>
        <dbReference type="SMART" id="SM00235"/>
    </source>
</evidence>
<feature type="domain" description="Peptidase metallopeptidase" evidence="11">
    <location>
        <begin position="20"/>
        <end position="211"/>
    </location>
</feature>
<evidence type="ECO:0000256" key="9">
    <source>
        <dbReference type="ARBA" id="ARBA00022833"/>
    </source>
</evidence>
<dbReference type="InterPro" id="IPR034033">
    <property type="entry name" value="Serralysin-like"/>
</dbReference>
<reference evidence="12 13" key="1">
    <citation type="journal article" date="2008" name="BMC Genomics">
        <title>Complete genome of Phenylobacterium zucineum - a novel facultative intracellular bacterium isolated from human erythroleukemia cell line K562.</title>
        <authorList>
            <person name="Luo Y."/>
            <person name="Xu X."/>
            <person name="Ding Z."/>
            <person name="Liu Z."/>
            <person name="Zhang B."/>
            <person name="Yan Z."/>
            <person name="Sun J."/>
            <person name="Hu S."/>
            <person name="Hu X."/>
        </authorList>
    </citation>
    <scope>NUCLEOTIDE SEQUENCE [LARGE SCALE GENOMIC DNA]</scope>
    <source>
        <strain evidence="12 13">HLK1</strain>
    </source>
</reference>
<dbReference type="Gene3D" id="2.150.10.10">
    <property type="entry name" value="Serralysin-like metalloprotease, C-terminal"/>
    <property type="match status" value="3"/>
</dbReference>
<comment type="cofactor">
    <cofactor evidence="1">
        <name>Ca(2+)</name>
        <dbReference type="ChEBI" id="CHEBI:29108"/>
    </cofactor>
</comment>
<keyword evidence="5" id="KW-0645">Protease</keyword>
<evidence type="ECO:0000256" key="7">
    <source>
        <dbReference type="ARBA" id="ARBA00022737"/>
    </source>
</evidence>
<dbReference type="EMBL" id="CP000747">
    <property type="protein sequence ID" value="ACG78326.1"/>
    <property type="molecule type" value="Genomic_DNA"/>
</dbReference>
<dbReference type="CDD" id="cd04277">
    <property type="entry name" value="ZnMc_serralysin_like"/>
    <property type="match status" value="1"/>
</dbReference>
<keyword evidence="6" id="KW-0479">Metal-binding</keyword>
<evidence type="ECO:0000256" key="5">
    <source>
        <dbReference type="ARBA" id="ARBA00022670"/>
    </source>
</evidence>
<dbReference type="GO" id="GO:0031012">
    <property type="term" value="C:extracellular matrix"/>
    <property type="evidence" value="ECO:0007669"/>
    <property type="project" value="InterPro"/>
</dbReference>
<dbReference type="InterPro" id="IPR011049">
    <property type="entry name" value="Serralysin-like_metalloprot_C"/>
</dbReference>
<dbReference type="PROSITE" id="PS00330">
    <property type="entry name" value="HEMOLYSIN_CALCIUM"/>
    <property type="match status" value="4"/>
</dbReference>
<dbReference type="GO" id="GO:0006508">
    <property type="term" value="P:proteolysis"/>
    <property type="evidence" value="ECO:0007669"/>
    <property type="project" value="UniProtKB-KW"/>
</dbReference>
<dbReference type="Proteomes" id="UP000001868">
    <property type="component" value="Chromosome"/>
</dbReference>
<proteinExistence type="inferred from homology"/>
<dbReference type="PRINTS" id="PR00313">
    <property type="entry name" value="CABNDNGRPT"/>
</dbReference>
<evidence type="ECO:0000256" key="6">
    <source>
        <dbReference type="ARBA" id="ARBA00022723"/>
    </source>
</evidence>
<dbReference type="InterPro" id="IPR018511">
    <property type="entry name" value="Hemolysin-typ_Ca-bd_CS"/>
</dbReference>
<dbReference type="InterPro" id="IPR050557">
    <property type="entry name" value="RTX_toxin/Mannuronan_C5-epim"/>
</dbReference>
<dbReference type="PANTHER" id="PTHR38340">
    <property type="entry name" value="S-LAYER PROTEIN"/>
    <property type="match status" value="1"/>
</dbReference>
<comment type="subcellular location">
    <subcellularLocation>
        <location evidence="2">Secreted</location>
    </subcellularLocation>
</comment>
<dbReference type="PANTHER" id="PTHR38340:SF1">
    <property type="entry name" value="S-LAYER PROTEIN"/>
    <property type="match status" value="1"/>
</dbReference>
<evidence type="ECO:0000256" key="8">
    <source>
        <dbReference type="ARBA" id="ARBA00022801"/>
    </source>
</evidence>
<dbReference type="Pfam" id="PF08548">
    <property type="entry name" value="Peptidase_M10_C"/>
    <property type="match status" value="1"/>
</dbReference>
<organism evidence="12 13">
    <name type="scientific">Phenylobacterium zucineum (strain HLK1)</name>
    <dbReference type="NCBI Taxonomy" id="450851"/>
    <lineage>
        <taxon>Bacteria</taxon>
        <taxon>Pseudomonadati</taxon>
        <taxon>Pseudomonadota</taxon>
        <taxon>Alphaproteobacteria</taxon>
        <taxon>Caulobacterales</taxon>
        <taxon>Caulobacteraceae</taxon>
        <taxon>Phenylobacterium</taxon>
    </lineage>
</organism>
<evidence type="ECO:0000313" key="12">
    <source>
        <dbReference type="EMBL" id="ACG78326.1"/>
    </source>
</evidence>
<dbReference type="STRING" id="450851.PHZ_c1915"/>
<feature type="region of interest" description="Disordered" evidence="10">
    <location>
        <begin position="520"/>
        <end position="543"/>
    </location>
</feature>
<dbReference type="SMART" id="SM00235">
    <property type="entry name" value="ZnMc"/>
    <property type="match status" value="1"/>
</dbReference>
<name>B4RDD6_PHEZH</name>
<dbReference type="InterPro" id="IPR013858">
    <property type="entry name" value="Peptidase_M10B_C"/>
</dbReference>
<dbReference type="InterPro" id="IPR006026">
    <property type="entry name" value="Peptidase_Metallo"/>
</dbReference>
<dbReference type="GO" id="GO:0005615">
    <property type="term" value="C:extracellular space"/>
    <property type="evidence" value="ECO:0007669"/>
    <property type="project" value="InterPro"/>
</dbReference>
<accession>B4RDD6</accession>
<dbReference type="Pfam" id="PF00353">
    <property type="entry name" value="HemolysinCabind"/>
    <property type="match status" value="4"/>
</dbReference>
<evidence type="ECO:0000256" key="3">
    <source>
        <dbReference type="ARBA" id="ARBA00009490"/>
    </source>
</evidence>
<evidence type="ECO:0000256" key="2">
    <source>
        <dbReference type="ARBA" id="ARBA00004613"/>
    </source>
</evidence>
<dbReference type="HOGENOM" id="CLU_025059_0_0_5"/>
<protein>
    <submittedName>
        <fullName evidence="12">Hemolysin-type calcium-binding region protein</fullName>
    </submittedName>
</protein>
<dbReference type="AlphaFoldDB" id="B4RDD6"/>